<reference evidence="7" key="2">
    <citation type="journal article" date="2021" name="PeerJ">
        <title>Extensive microbial diversity within the chicken gut microbiome revealed by metagenomics and culture.</title>
        <authorList>
            <person name="Gilroy R."/>
            <person name="Ravi A."/>
            <person name="Getino M."/>
            <person name="Pursley I."/>
            <person name="Horton D.L."/>
            <person name="Alikhan N.F."/>
            <person name="Baker D."/>
            <person name="Gharbi K."/>
            <person name="Hall N."/>
            <person name="Watson M."/>
            <person name="Adriaenssens E.M."/>
            <person name="Foster-Nyarko E."/>
            <person name="Jarju S."/>
            <person name="Secka A."/>
            <person name="Antonio M."/>
            <person name="Oren A."/>
            <person name="Chaudhuri R.R."/>
            <person name="La Ragione R."/>
            <person name="Hildebrand F."/>
            <person name="Pallen M.J."/>
        </authorList>
    </citation>
    <scope>NUCLEOTIDE SEQUENCE</scope>
    <source>
        <strain evidence="7">14700</strain>
    </source>
</reference>
<dbReference type="CDD" id="cd06782">
    <property type="entry name" value="cpPDZ_CPP-like"/>
    <property type="match status" value="1"/>
</dbReference>
<keyword evidence="3 5" id="KW-0378">Hydrolase</keyword>
<organism evidence="7 8">
    <name type="scientific">Candidatus Ornithospirochaeta stercoravium</name>
    <dbReference type="NCBI Taxonomy" id="2840897"/>
    <lineage>
        <taxon>Bacteria</taxon>
        <taxon>Pseudomonadati</taxon>
        <taxon>Spirochaetota</taxon>
        <taxon>Spirochaetia</taxon>
        <taxon>Spirochaetales</taxon>
        <taxon>Spirochaetaceae</taxon>
        <taxon>Spirochaetaceae incertae sedis</taxon>
        <taxon>Candidatus Ornithospirochaeta</taxon>
    </lineage>
</organism>
<evidence type="ECO:0000256" key="5">
    <source>
        <dbReference type="RuleBase" id="RU004404"/>
    </source>
</evidence>
<evidence type="ECO:0000256" key="3">
    <source>
        <dbReference type="ARBA" id="ARBA00022801"/>
    </source>
</evidence>
<feature type="domain" description="PDZ" evidence="6">
    <location>
        <begin position="100"/>
        <end position="179"/>
    </location>
</feature>
<dbReference type="GO" id="GO:0008236">
    <property type="term" value="F:serine-type peptidase activity"/>
    <property type="evidence" value="ECO:0007669"/>
    <property type="project" value="UniProtKB-KW"/>
</dbReference>
<dbReference type="Gene3D" id="3.90.226.10">
    <property type="entry name" value="2-enoyl-CoA Hydratase, Chain A, domain 1"/>
    <property type="match status" value="1"/>
</dbReference>
<gene>
    <name evidence="7" type="ORF">IAA72_04125</name>
</gene>
<evidence type="ECO:0000256" key="2">
    <source>
        <dbReference type="ARBA" id="ARBA00022670"/>
    </source>
</evidence>
<dbReference type="GO" id="GO:0006508">
    <property type="term" value="P:proteolysis"/>
    <property type="evidence" value="ECO:0007669"/>
    <property type="project" value="UniProtKB-KW"/>
</dbReference>
<dbReference type="SUPFAM" id="SSF50156">
    <property type="entry name" value="PDZ domain-like"/>
    <property type="match status" value="1"/>
</dbReference>
<evidence type="ECO:0000313" key="7">
    <source>
        <dbReference type="EMBL" id="MBO8468954.1"/>
    </source>
</evidence>
<dbReference type="InterPro" id="IPR004447">
    <property type="entry name" value="Peptidase_S41A"/>
</dbReference>
<dbReference type="InterPro" id="IPR029045">
    <property type="entry name" value="ClpP/crotonase-like_dom_sf"/>
</dbReference>
<dbReference type="CDD" id="cd07560">
    <property type="entry name" value="Peptidase_S41_CPP"/>
    <property type="match status" value="1"/>
</dbReference>
<comment type="similarity">
    <text evidence="1 5">Belongs to the peptidase S41A family.</text>
</comment>
<protein>
    <submittedName>
        <fullName evidence="7">S41 family peptidase</fullName>
    </submittedName>
</protein>
<keyword evidence="4 5" id="KW-0720">Serine protease</keyword>
<comment type="caution">
    <text evidence="7">The sequence shown here is derived from an EMBL/GenBank/DDBJ whole genome shotgun (WGS) entry which is preliminary data.</text>
</comment>
<keyword evidence="2 5" id="KW-0645">Protease</keyword>
<dbReference type="AlphaFoldDB" id="A0A9D9IBT8"/>
<dbReference type="Proteomes" id="UP000810292">
    <property type="component" value="Unassembled WGS sequence"/>
</dbReference>
<dbReference type="Pfam" id="PF03572">
    <property type="entry name" value="Peptidase_S41"/>
    <property type="match status" value="1"/>
</dbReference>
<dbReference type="GO" id="GO:0007165">
    <property type="term" value="P:signal transduction"/>
    <property type="evidence" value="ECO:0007669"/>
    <property type="project" value="TreeGrafter"/>
</dbReference>
<dbReference type="NCBIfam" id="TIGR00225">
    <property type="entry name" value="prc"/>
    <property type="match status" value="1"/>
</dbReference>
<dbReference type="PANTHER" id="PTHR32060">
    <property type="entry name" value="TAIL-SPECIFIC PROTEASE"/>
    <property type="match status" value="1"/>
</dbReference>
<evidence type="ECO:0000259" key="6">
    <source>
        <dbReference type="PROSITE" id="PS50106"/>
    </source>
</evidence>
<dbReference type="PROSITE" id="PS50106">
    <property type="entry name" value="PDZ"/>
    <property type="match status" value="1"/>
</dbReference>
<evidence type="ECO:0000313" key="8">
    <source>
        <dbReference type="Proteomes" id="UP000810292"/>
    </source>
</evidence>
<dbReference type="Gene3D" id="3.30.750.44">
    <property type="match status" value="1"/>
</dbReference>
<dbReference type="PANTHER" id="PTHR32060:SF30">
    <property type="entry name" value="CARBOXY-TERMINAL PROCESSING PROTEASE CTPA"/>
    <property type="match status" value="1"/>
</dbReference>
<evidence type="ECO:0000256" key="4">
    <source>
        <dbReference type="ARBA" id="ARBA00022825"/>
    </source>
</evidence>
<dbReference type="InterPro" id="IPR036034">
    <property type="entry name" value="PDZ_sf"/>
</dbReference>
<proteinExistence type="inferred from homology"/>
<evidence type="ECO:0000256" key="1">
    <source>
        <dbReference type="ARBA" id="ARBA00009179"/>
    </source>
</evidence>
<name>A0A9D9IBT8_9SPIO</name>
<dbReference type="InterPro" id="IPR041489">
    <property type="entry name" value="PDZ_6"/>
</dbReference>
<dbReference type="GO" id="GO:0030288">
    <property type="term" value="C:outer membrane-bounded periplasmic space"/>
    <property type="evidence" value="ECO:0007669"/>
    <property type="project" value="TreeGrafter"/>
</dbReference>
<dbReference type="GO" id="GO:0004175">
    <property type="term" value="F:endopeptidase activity"/>
    <property type="evidence" value="ECO:0007669"/>
    <property type="project" value="TreeGrafter"/>
</dbReference>
<dbReference type="SMART" id="SM00245">
    <property type="entry name" value="TSPc"/>
    <property type="match status" value="1"/>
</dbReference>
<dbReference type="Gene3D" id="2.30.42.10">
    <property type="match status" value="1"/>
</dbReference>
<dbReference type="SUPFAM" id="SSF52096">
    <property type="entry name" value="ClpP/crotonase"/>
    <property type="match status" value="1"/>
</dbReference>
<dbReference type="EMBL" id="JADIMF010000063">
    <property type="protein sequence ID" value="MBO8468954.1"/>
    <property type="molecule type" value="Genomic_DNA"/>
</dbReference>
<dbReference type="SMART" id="SM00228">
    <property type="entry name" value="PDZ"/>
    <property type="match status" value="1"/>
</dbReference>
<dbReference type="InterPro" id="IPR001478">
    <property type="entry name" value="PDZ"/>
</dbReference>
<dbReference type="Pfam" id="PF17820">
    <property type="entry name" value="PDZ_6"/>
    <property type="match status" value="1"/>
</dbReference>
<reference evidence="7" key="1">
    <citation type="submission" date="2020-10" db="EMBL/GenBank/DDBJ databases">
        <authorList>
            <person name="Gilroy R."/>
        </authorList>
    </citation>
    <scope>NUCLEOTIDE SEQUENCE</scope>
    <source>
        <strain evidence="7">14700</strain>
    </source>
</reference>
<sequence>MKGIAIALLTIFSILNLPAGGSREYTPVISERPSYLNPAETAAEARSISQILYSLGNLYAYLDRSFLDEIDTDKMETELISAMIDSLGDQYSYYIPPEDTDDFTESTEGEYVGIGTYLTKVNPSFQDMSDPETYMVVIISPFPGGPADRAGLRPRDMISAINGESTAPLTANEASDLLKGHPGEDLTLTVHRGTAVFDITLQPETVTTPSTSSGMITDDIGYIAIYTFSLTTGESVEKDMEKLLSEGAEKLIIDLRNNGGGTVQSALEIADDFLSSGRLLETKYKESSGRPESIVNADSNTIIPESMPILLLVNGGTASSSEILTGALKDNGRATVIGSQTFGKGISQEIRPFAGGYVQITTGHFYTPSGSDIHEVGITPDIIIPEPEYSDEEMKAYEKFMEEDHFTSYIEEHPEYTKENAENFAELYASSGVPESMLKLLIRNEYIYSMDYEDRPVADIWFDPCIEKALEVFGE</sequence>
<accession>A0A9D9IBT8</accession>
<dbReference type="InterPro" id="IPR005151">
    <property type="entry name" value="Tail-specific_protease"/>
</dbReference>